<comment type="similarity">
    <text evidence="7 8">Belongs to the PINc/VapC protein family.</text>
</comment>
<dbReference type="GO" id="GO:0090729">
    <property type="term" value="F:toxin activity"/>
    <property type="evidence" value="ECO:0007669"/>
    <property type="project" value="UniProtKB-KW"/>
</dbReference>
<evidence type="ECO:0000259" key="9">
    <source>
        <dbReference type="Pfam" id="PF01850"/>
    </source>
</evidence>
<evidence type="ECO:0000256" key="8">
    <source>
        <dbReference type="HAMAP-Rule" id="MF_00265"/>
    </source>
</evidence>
<comment type="function">
    <text evidence="8">Toxic component of a toxin-antitoxin (TA) system. An RNase.</text>
</comment>
<dbReference type="GO" id="GO:0016787">
    <property type="term" value="F:hydrolase activity"/>
    <property type="evidence" value="ECO:0007669"/>
    <property type="project" value="UniProtKB-KW"/>
</dbReference>
<proteinExistence type="inferred from homology"/>
<dbReference type="AlphaFoldDB" id="A0A4Q8D0H0"/>
<dbReference type="InterPro" id="IPR022907">
    <property type="entry name" value="VapC_family"/>
</dbReference>
<evidence type="ECO:0000313" key="11">
    <source>
        <dbReference type="Proteomes" id="UP000292298"/>
    </source>
</evidence>
<keyword evidence="4 8" id="KW-0479">Metal-binding</keyword>
<dbReference type="PANTHER" id="PTHR33653">
    <property type="entry name" value="RIBONUCLEASE VAPC2"/>
    <property type="match status" value="1"/>
</dbReference>
<dbReference type="PANTHER" id="PTHR33653:SF1">
    <property type="entry name" value="RIBONUCLEASE VAPC2"/>
    <property type="match status" value="1"/>
</dbReference>
<dbReference type="InterPro" id="IPR002716">
    <property type="entry name" value="PIN_dom"/>
</dbReference>
<feature type="binding site" evidence="8">
    <location>
        <position position="5"/>
    </location>
    <ligand>
        <name>Mg(2+)</name>
        <dbReference type="ChEBI" id="CHEBI:18420"/>
    </ligand>
</feature>
<dbReference type="EMBL" id="SHLI01000001">
    <property type="protein sequence ID" value="RZU98710.1"/>
    <property type="molecule type" value="Genomic_DNA"/>
</dbReference>
<dbReference type="Pfam" id="PF01850">
    <property type="entry name" value="PIN"/>
    <property type="match status" value="1"/>
</dbReference>
<feature type="domain" description="PIN" evidence="9">
    <location>
        <begin position="2"/>
        <end position="124"/>
    </location>
</feature>
<dbReference type="GO" id="GO:0000287">
    <property type="term" value="F:magnesium ion binding"/>
    <property type="evidence" value="ECO:0007669"/>
    <property type="project" value="UniProtKB-UniRule"/>
</dbReference>
<dbReference type="Proteomes" id="UP000292298">
    <property type="component" value="Unassembled WGS sequence"/>
</dbReference>
<keyword evidence="6 8" id="KW-0460">Magnesium</keyword>
<evidence type="ECO:0000256" key="3">
    <source>
        <dbReference type="ARBA" id="ARBA00022722"/>
    </source>
</evidence>
<evidence type="ECO:0000256" key="1">
    <source>
        <dbReference type="ARBA" id="ARBA00001946"/>
    </source>
</evidence>
<reference evidence="10 11" key="1">
    <citation type="submission" date="2019-02" db="EMBL/GenBank/DDBJ databases">
        <title>Genomic Encyclopedia of Type Strains, Phase IV (KMG-IV): sequencing the most valuable type-strain genomes for metagenomic binning, comparative biology and taxonomic classification.</title>
        <authorList>
            <person name="Goeker M."/>
        </authorList>
    </citation>
    <scope>NUCLEOTIDE SEQUENCE [LARGE SCALE GENOMIC DNA]</scope>
    <source>
        <strain evidence="10 11">DSM 21056</strain>
    </source>
</reference>
<gene>
    <name evidence="8" type="primary">vapC</name>
    <name evidence="10" type="ORF">EV698_0969</name>
</gene>
<keyword evidence="8" id="KW-0800">Toxin</keyword>
<keyword evidence="11" id="KW-1185">Reference proteome</keyword>
<dbReference type="InterPro" id="IPR029060">
    <property type="entry name" value="PIN-like_dom_sf"/>
</dbReference>
<keyword evidence="2 8" id="KW-1277">Toxin-antitoxin system</keyword>
<keyword evidence="3 8" id="KW-0540">Nuclease</keyword>
<evidence type="ECO:0000256" key="5">
    <source>
        <dbReference type="ARBA" id="ARBA00022801"/>
    </source>
</evidence>
<dbReference type="GO" id="GO:0004540">
    <property type="term" value="F:RNA nuclease activity"/>
    <property type="evidence" value="ECO:0007669"/>
    <property type="project" value="InterPro"/>
</dbReference>
<keyword evidence="5 8" id="KW-0378">Hydrolase</keyword>
<dbReference type="Gene3D" id="3.40.50.1010">
    <property type="entry name" value="5'-nuclease"/>
    <property type="match status" value="1"/>
</dbReference>
<evidence type="ECO:0000256" key="7">
    <source>
        <dbReference type="ARBA" id="ARBA00038093"/>
    </source>
</evidence>
<comment type="cofactor">
    <cofactor evidence="1 8">
        <name>Mg(2+)</name>
        <dbReference type="ChEBI" id="CHEBI:18420"/>
    </cofactor>
</comment>
<comment type="caution">
    <text evidence="10">The sequence shown here is derived from an EMBL/GenBank/DDBJ whole genome shotgun (WGS) entry which is preliminary data.</text>
</comment>
<evidence type="ECO:0000313" key="10">
    <source>
        <dbReference type="EMBL" id="RZU98710.1"/>
    </source>
</evidence>
<evidence type="ECO:0000256" key="2">
    <source>
        <dbReference type="ARBA" id="ARBA00022649"/>
    </source>
</evidence>
<sequence>MVLVDSNVLLDIVTGDPDWRSWSETALADALLTGAVVINPLVYAELSIAYRQVEELDAVLDRLRIQRADLPWEAAHRAGQAFLKYRRAAGSKSSPLPDFYIGAHAEVSGVPLLTRDARRYRTYFPAVSLITPR</sequence>
<evidence type="ECO:0000256" key="6">
    <source>
        <dbReference type="ARBA" id="ARBA00022842"/>
    </source>
</evidence>
<dbReference type="RefSeq" id="WP_130503000.1">
    <property type="nucleotide sequence ID" value="NZ_SHLI01000001.1"/>
</dbReference>
<dbReference type="InterPro" id="IPR050556">
    <property type="entry name" value="Type_II_TA_system_RNase"/>
</dbReference>
<dbReference type="OrthoDB" id="9800524at2"/>
<organism evidence="10 11">
    <name type="scientific">Spiribacter vilamensis</name>
    <dbReference type="NCBI Taxonomy" id="531306"/>
    <lineage>
        <taxon>Bacteria</taxon>
        <taxon>Pseudomonadati</taxon>
        <taxon>Pseudomonadota</taxon>
        <taxon>Gammaproteobacteria</taxon>
        <taxon>Chromatiales</taxon>
        <taxon>Ectothiorhodospiraceae</taxon>
        <taxon>Spiribacter</taxon>
    </lineage>
</organism>
<dbReference type="HAMAP" id="MF_00265">
    <property type="entry name" value="VapC_Nob1"/>
    <property type="match status" value="1"/>
</dbReference>
<protein>
    <recommendedName>
        <fullName evidence="8">Ribonuclease VapC</fullName>
        <shortName evidence="8">RNase VapC</shortName>
        <ecNumber evidence="8">3.1.-.-</ecNumber>
    </recommendedName>
    <alternativeName>
        <fullName evidence="8">Toxin VapC</fullName>
    </alternativeName>
</protein>
<name>A0A4Q8D0H0_9GAMM</name>
<dbReference type="SUPFAM" id="SSF88723">
    <property type="entry name" value="PIN domain-like"/>
    <property type="match status" value="1"/>
</dbReference>
<dbReference type="EC" id="3.1.-.-" evidence="8"/>
<evidence type="ECO:0000256" key="4">
    <source>
        <dbReference type="ARBA" id="ARBA00022723"/>
    </source>
</evidence>
<feature type="binding site" evidence="8">
    <location>
        <position position="98"/>
    </location>
    <ligand>
        <name>Mg(2+)</name>
        <dbReference type="ChEBI" id="CHEBI:18420"/>
    </ligand>
</feature>
<accession>A0A4Q8D0H0</accession>